<protein>
    <submittedName>
        <fullName evidence="1">Uncharacterized protein</fullName>
    </submittedName>
</protein>
<evidence type="ECO:0000313" key="2">
    <source>
        <dbReference type="Proteomes" id="UP000178943"/>
    </source>
</evidence>
<gene>
    <name evidence="1" type="ORF">A2Y62_19360</name>
</gene>
<proteinExistence type="predicted"/>
<comment type="caution">
    <text evidence="1">The sequence shown here is derived from an EMBL/GenBank/DDBJ whole genome shotgun (WGS) entry which is preliminary data.</text>
</comment>
<sequence length="63" mass="7798">MSKEQKIVIGERILTREELFKEKEHFRKKRAMQSFEDKIKALIELQKIAYYWGRKKDTIIWKI</sequence>
<organism evidence="1 2">
    <name type="scientific">Candidatus Fischerbacteria bacterium RBG_13_37_8</name>
    <dbReference type="NCBI Taxonomy" id="1817863"/>
    <lineage>
        <taxon>Bacteria</taxon>
        <taxon>Candidatus Fischeribacteriota</taxon>
    </lineage>
</organism>
<evidence type="ECO:0000313" key="1">
    <source>
        <dbReference type="EMBL" id="OGF68034.1"/>
    </source>
</evidence>
<name>A0A1F5VX62_9BACT</name>
<accession>A0A1F5VX62</accession>
<dbReference type="Proteomes" id="UP000178943">
    <property type="component" value="Unassembled WGS sequence"/>
</dbReference>
<reference evidence="1 2" key="1">
    <citation type="journal article" date="2016" name="Nat. Commun.">
        <title>Thousands of microbial genomes shed light on interconnected biogeochemical processes in an aquifer system.</title>
        <authorList>
            <person name="Anantharaman K."/>
            <person name="Brown C.T."/>
            <person name="Hug L.A."/>
            <person name="Sharon I."/>
            <person name="Castelle C.J."/>
            <person name="Probst A.J."/>
            <person name="Thomas B.C."/>
            <person name="Singh A."/>
            <person name="Wilkins M.J."/>
            <person name="Karaoz U."/>
            <person name="Brodie E.L."/>
            <person name="Williams K.H."/>
            <person name="Hubbard S.S."/>
            <person name="Banfield J.F."/>
        </authorList>
    </citation>
    <scope>NUCLEOTIDE SEQUENCE [LARGE SCALE GENOMIC DNA]</scope>
</reference>
<dbReference type="EMBL" id="MFGW01000031">
    <property type="protein sequence ID" value="OGF68034.1"/>
    <property type="molecule type" value="Genomic_DNA"/>
</dbReference>
<dbReference type="AlphaFoldDB" id="A0A1F5VX62"/>